<keyword evidence="1" id="KW-0472">Membrane</keyword>
<keyword evidence="1" id="KW-1133">Transmembrane helix</keyword>
<organism evidence="2 3">
    <name type="scientific">Achromobacter ruhlandii</name>
    <dbReference type="NCBI Taxonomy" id="72557"/>
    <lineage>
        <taxon>Bacteria</taxon>
        <taxon>Pseudomonadati</taxon>
        <taxon>Pseudomonadota</taxon>
        <taxon>Betaproteobacteria</taxon>
        <taxon>Burkholderiales</taxon>
        <taxon>Alcaligenaceae</taxon>
        <taxon>Achromobacter</taxon>
    </lineage>
</organism>
<feature type="transmembrane region" description="Helical" evidence="1">
    <location>
        <begin position="163"/>
        <end position="182"/>
    </location>
</feature>
<accession>A0A848NAZ2</accession>
<protein>
    <submittedName>
        <fullName evidence="2">Uncharacterized protein</fullName>
    </submittedName>
</protein>
<keyword evidence="1" id="KW-0812">Transmembrane</keyword>
<name>A0A848NAZ2_9BURK</name>
<feature type="transmembrane region" description="Helical" evidence="1">
    <location>
        <begin position="188"/>
        <end position="205"/>
    </location>
</feature>
<feature type="transmembrane region" description="Helical" evidence="1">
    <location>
        <begin position="31"/>
        <end position="49"/>
    </location>
</feature>
<dbReference type="EMBL" id="JABBZE010000010">
    <property type="protein sequence ID" value="NMU88756.1"/>
    <property type="molecule type" value="Genomic_DNA"/>
</dbReference>
<comment type="caution">
    <text evidence="2">The sequence shown here is derived from an EMBL/GenBank/DDBJ whole genome shotgun (WGS) entry which is preliminary data.</text>
</comment>
<dbReference type="AlphaFoldDB" id="A0A848NAZ2"/>
<evidence type="ECO:0000313" key="2">
    <source>
        <dbReference type="EMBL" id="NMU88756.1"/>
    </source>
</evidence>
<feature type="transmembrane region" description="Helical" evidence="1">
    <location>
        <begin position="225"/>
        <end position="250"/>
    </location>
</feature>
<feature type="transmembrane region" description="Helical" evidence="1">
    <location>
        <begin position="82"/>
        <end position="102"/>
    </location>
</feature>
<evidence type="ECO:0000256" key="1">
    <source>
        <dbReference type="SAM" id="Phobius"/>
    </source>
</evidence>
<proteinExistence type="predicted"/>
<sequence length="467" mass="50987">MELNEKGTRAPSERVGAGKSLLEVLDIGFSVLYKFAVGTGAIVLLVYFGTISFYPALSIGEVVLLVFMAVMFGFVYALSLGYGVVSALWVVTVVEFTMRLFGQARENPGVIRRRQLRQRVRRGKRRRAGLTARILRRLRGYMRRARLGKRAVRSLRPAGAKGLFPLGISVLCFALFAMLFVLREEVRAFLAGALFAGFALLLIGGSILREEGAGPITRKQIAKRLFLALIGSTVVFTMISGAFVPASMAANKLGLRSVNRIVEISDAESRRLLLISEALGFPVFDCRTTTPGSVLLHHVDVLWHGVGDKSRLQFVVPGERKPMWDLTPAKSWKEAAISVEAKSTSIVDTSPGIASCLPYHSGSLFLAGAAEMSDSGNLAMHALQRMARRMDFSGKIDVFVFVDRAVALDLGESRAAALGRALETALPAWHGRLEIRTRVLVGQSAFQLLPSTDVEIWIGGAPQVRLR</sequence>
<dbReference type="RefSeq" id="WP_063584511.1">
    <property type="nucleotide sequence ID" value="NZ_JABBZE010000010.1"/>
</dbReference>
<dbReference type="Proteomes" id="UP000542405">
    <property type="component" value="Unassembled WGS sequence"/>
</dbReference>
<reference evidence="2 3" key="1">
    <citation type="submission" date="2020-04" db="EMBL/GenBank/DDBJ databases">
        <title>Achromobacter ruhlandii genome sequencing and assembly.</title>
        <authorList>
            <person name="Martins R.C.R."/>
            <person name="Perdigao-Neto L.V."/>
            <person name="Levin A.S.S."/>
            <person name="Costa S.F."/>
        </authorList>
    </citation>
    <scope>NUCLEOTIDE SEQUENCE [LARGE SCALE GENOMIC DNA]</scope>
    <source>
        <strain evidence="2 3">9035ralo</strain>
    </source>
</reference>
<evidence type="ECO:0000313" key="3">
    <source>
        <dbReference type="Proteomes" id="UP000542405"/>
    </source>
</evidence>
<gene>
    <name evidence="2" type="ORF">HGQ98_02495</name>
</gene>